<evidence type="ECO:0000256" key="1">
    <source>
        <dbReference type="SAM" id="MobiDB-lite"/>
    </source>
</evidence>
<dbReference type="AlphaFoldDB" id="A0A919MA56"/>
<accession>A0A919MA56</accession>
<feature type="region of interest" description="Disordered" evidence="1">
    <location>
        <begin position="1"/>
        <end position="20"/>
    </location>
</feature>
<evidence type="ECO:0000313" key="2">
    <source>
        <dbReference type="EMBL" id="GID70178.1"/>
    </source>
</evidence>
<protein>
    <submittedName>
        <fullName evidence="2">Uncharacterized protein</fullName>
    </submittedName>
</protein>
<organism evidence="2 3">
    <name type="scientific">Actinoplanes cyaneus</name>
    <dbReference type="NCBI Taxonomy" id="52696"/>
    <lineage>
        <taxon>Bacteria</taxon>
        <taxon>Bacillati</taxon>
        <taxon>Actinomycetota</taxon>
        <taxon>Actinomycetes</taxon>
        <taxon>Micromonosporales</taxon>
        <taxon>Micromonosporaceae</taxon>
        <taxon>Actinoplanes</taxon>
    </lineage>
</organism>
<evidence type="ECO:0000313" key="3">
    <source>
        <dbReference type="Proteomes" id="UP000619479"/>
    </source>
</evidence>
<comment type="caution">
    <text evidence="2">The sequence shown here is derived from an EMBL/GenBank/DDBJ whole genome shotgun (WGS) entry which is preliminary data.</text>
</comment>
<reference evidence="2" key="1">
    <citation type="submission" date="2021-01" db="EMBL/GenBank/DDBJ databases">
        <title>Whole genome shotgun sequence of Actinoplanes cyaneus NBRC 14990.</title>
        <authorList>
            <person name="Komaki H."/>
            <person name="Tamura T."/>
        </authorList>
    </citation>
    <scope>NUCLEOTIDE SEQUENCE</scope>
    <source>
        <strain evidence="2">NBRC 14990</strain>
    </source>
</reference>
<proteinExistence type="predicted"/>
<dbReference type="EMBL" id="BOMH01000072">
    <property type="protein sequence ID" value="GID70178.1"/>
    <property type="molecule type" value="Genomic_DNA"/>
</dbReference>
<sequence length="116" mass="13101">MPTLEERMNEQEKLRASQDRDLADIGEKLKAQDGLLKGLAKTQSEHTATLAVHTATLERHTAILDRHTTTLDRHTAMLKNQETEIAWIRLDMSGLKDSVQAMTGMLHTLIERGDQQ</sequence>
<gene>
    <name evidence="2" type="ORF">Acy02nite_80590</name>
</gene>
<dbReference type="Proteomes" id="UP000619479">
    <property type="component" value="Unassembled WGS sequence"/>
</dbReference>
<name>A0A919MA56_9ACTN</name>
<keyword evidence="3" id="KW-1185">Reference proteome</keyword>